<protein>
    <submittedName>
        <fullName evidence="1">Phosphoenolpyruvate carboxykinase</fullName>
    </submittedName>
</protein>
<keyword evidence="2" id="KW-1185">Reference proteome</keyword>
<dbReference type="GeneID" id="94195831"/>
<reference evidence="1 2" key="1">
    <citation type="submission" date="2021-06" db="EMBL/GenBank/DDBJ databases">
        <title>Genome sequence of Babesia caballi.</title>
        <authorList>
            <person name="Yamagishi J."/>
            <person name="Kidaka T."/>
            <person name="Ochi A."/>
        </authorList>
    </citation>
    <scope>NUCLEOTIDE SEQUENCE [LARGE SCALE GENOMIC DNA]</scope>
    <source>
        <strain evidence="1">USDA-D6B2</strain>
    </source>
</reference>
<sequence length="74" mass="8200">MADSRVANNPELRRAAAACRVQLGKSASVDLTQVEQKVTLARNLREGNDTEVLEAALDTIERVKALKNKFNFED</sequence>
<dbReference type="RefSeq" id="XP_067716419.1">
    <property type="nucleotide sequence ID" value="XM_067860318.1"/>
</dbReference>
<proteinExistence type="predicted"/>
<dbReference type="EMBL" id="BPLF01000003">
    <property type="protein sequence ID" value="GIX64350.1"/>
    <property type="molecule type" value="Genomic_DNA"/>
</dbReference>
<dbReference type="AlphaFoldDB" id="A0AAV4LXL3"/>
<comment type="caution">
    <text evidence="1">The sequence shown here is derived from an EMBL/GenBank/DDBJ whole genome shotgun (WGS) entry which is preliminary data.</text>
</comment>
<evidence type="ECO:0000313" key="1">
    <source>
        <dbReference type="EMBL" id="GIX64350.1"/>
    </source>
</evidence>
<name>A0AAV4LXL3_BABCB</name>
<gene>
    <name evidence="1" type="ORF">BcabD6B2_37850</name>
</gene>
<evidence type="ECO:0000313" key="2">
    <source>
        <dbReference type="Proteomes" id="UP001497744"/>
    </source>
</evidence>
<accession>A0AAV4LXL3</accession>
<organism evidence="1 2">
    <name type="scientific">Babesia caballi</name>
    <dbReference type="NCBI Taxonomy" id="5871"/>
    <lineage>
        <taxon>Eukaryota</taxon>
        <taxon>Sar</taxon>
        <taxon>Alveolata</taxon>
        <taxon>Apicomplexa</taxon>
        <taxon>Aconoidasida</taxon>
        <taxon>Piroplasmida</taxon>
        <taxon>Babesiidae</taxon>
        <taxon>Babesia</taxon>
    </lineage>
</organism>
<dbReference type="Proteomes" id="UP001497744">
    <property type="component" value="Unassembled WGS sequence"/>
</dbReference>